<feature type="transmembrane region" description="Helical" evidence="7">
    <location>
        <begin position="100"/>
        <end position="121"/>
    </location>
</feature>
<dbReference type="GO" id="GO:0005886">
    <property type="term" value="C:plasma membrane"/>
    <property type="evidence" value="ECO:0007669"/>
    <property type="project" value="UniProtKB-SubCell"/>
</dbReference>
<proteinExistence type="inferred from homology"/>
<evidence type="ECO:0000313" key="8">
    <source>
        <dbReference type="EMBL" id="TWT95152.1"/>
    </source>
</evidence>
<feature type="transmembrane region" description="Helical" evidence="7">
    <location>
        <begin position="158"/>
        <end position="179"/>
    </location>
</feature>
<keyword evidence="9" id="KW-1185">Reference proteome</keyword>
<sequence>MNDSPRPSFWTEDLLAILIGWTILIVSLGCVRFTTTVIAEQDTVGVTTADHLLADYVGNPKGWYSNPVDAFRKEIDPIETTGPGGETTTTPAFAPELSRLSGTLGAGVIIGIVFWLVLLITRGRASSFAVGFPVVFALGVSAYVLAGQAIVSAYNLEYALWALGLGLLISNTIGTPNWLRGAARTEFYIKTGLVLLGSEILMSRLLALGVPGICVAWIVTPIVLISTFWFGQKVLKIHSPTLNMVISADMSVCGVSAAIASAAACKAKKDELSFAIGLSLSFTVLMMVLMPAFIKLVDMDETLAGAWMGGTIDATGAVAAAGELVGPRALEVAATIKMIQNILIGVIAFGIAVFWTTYMDRDSESPNVGWSEIWLRFPKFILGFIGASLVFSAIHGGMPDGEMWTSESIGFTKSIRGWLFCLAFVSIGLETNFAELRKHLRGGKPLVLYVVGQSLNLALTFAMAYLMFKVIFPAT</sequence>
<dbReference type="PROSITE" id="PS51257">
    <property type="entry name" value="PROKAR_LIPOPROTEIN"/>
    <property type="match status" value="1"/>
</dbReference>
<feature type="transmembrane region" description="Helical" evidence="7">
    <location>
        <begin position="272"/>
        <end position="294"/>
    </location>
</feature>
<feature type="transmembrane region" description="Helical" evidence="7">
    <location>
        <begin position="446"/>
        <end position="468"/>
    </location>
</feature>
<dbReference type="InterPro" id="IPR018383">
    <property type="entry name" value="UPF0324_pro"/>
</dbReference>
<gene>
    <name evidence="8" type="ORF">Pla100_37360</name>
</gene>
<feature type="transmembrane region" description="Helical" evidence="7">
    <location>
        <begin position="14"/>
        <end position="34"/>
    </location>
</feature>
<accession>A0A5C6A5A0</accession>
<keyword evidence="4 7" id="KW-0812">Transmembrane</keyword>
<feature type="transmembrane region" description="Helical" evidence="7">
    <location>
        <begin position="338"/>
        <end position="359"/>
    </location>
</feature>
<evidence type="ECO:0008006" key="10">
    <source>
        <dbReference type="Google" id="ProtNLM"/>
    </source>
</evidence>
<evidence type="ECO:0000256" key="6">
    <source>
        <dbReference type="ARBA" id="ARBA00023136"/>
    </source>
</evidence>
<dbReference type="AlphaFoldDB" id="A0A5C6A5A0"/>
<dbReference type="RefSeq" id="WP_146579070.1">
    <property type="nucleotide sequence ID" value="NZ_SJPM01000007.1"/>
</dbReference>
<evidence type="ECO:0000256" key="5">
    <source>
        <dbReference type="ARBA" id="ARBA00022989"/>
    </source>
</evidence>
<feature type="transmembrane region" description="Helical" evidence="7">
    <location>
        <begin position="242"/>
        <end position="265"/>
    </location>
</feature>
<name>A0A5C6A5A0_9BACT</name>
<dbReference type="Pfam" id="PF03601">
    <property type="entry name" value="Cons_hypoth698"/>
    <property type="match status" value="1"/>
</dbReference>
<feature type="transmembrane region" description="Helical" evidence="7">
    <location>
        <begin position="380"/>
        <end position="397"/>
    </location>
</feature>
<dbReference type="OrthoDB" id="9766798at2"/>
<keyword evidence="6 7" id="KW-0472">Membrane</keyword>
<evidence type="ECO:0000256" key="2">
    <source>
        <dbReference type="ARBA" id="ARBA00007977"/>
    </source>
</evidence>
<evidence type="ECO:0000256" key="4">
    <source>
        <dbReference type="ARBA" id="ARBA00022692"/>
    </source>
</evidence>
<comment type="caution">
    <text evidence="8">The sequence shown here is derived from an EMBL/GenBank/DDBJ whole genome shotgun (WGS) entry which is preliminary data.</text>
</comment>
<keyword evidence="5 7" id="KW-1133">Transmembrane helix</keyword>
<reference evidence="8 9" key="1">
    <citation type="submission" date="2019-02" db="EMBL/GenBank/DDBJ databases">
        <title>Deep-cultivation of Planctomycetes and their phenomic and genomic characterization uncovers novel biology.</title>
        <authorList>
            <person name="Wiegand S."/>
            <person name="Jogler M."/>
            <person name="Boedeker C."/>
            <person name="Pinto D."/>
            <person name="Vollmers J."/>
            <person name="Rivas-Marin E."/>
            <person name="Kohn T."/>
            <person name="Peeters S.H."/>
            <person name="Heuer A."/>
            <person name="Rast P."/>
            <person name="Oberbeckmann S."/>
            <person name="Bunk B."/>
            <person name="Jeske O."/>
            <person name="Meyerdierks A."/>
            <person name="Storesund J.E."/>
            <person name="Kallscheuer N."/>
            <person name="Luecker S."/>
            <person name="Lage O.M."/>
            <person name="Pohl T."/>
            <person name="Merkel B.J."/>
            <person name="Hornburger P."/>
            <person name="Mueller R.-W."/>
            <person name="Bruemmer F."/>
            <person name="Labrenz M."/>
            <person name="Spormann A.M."/>
            <person name="Op Den Camp H."/>
            <person name="Overmann J."/>
            <person name="Amann R."/>
            <person name="Jetten M.S.M."/>
            <person name="Mascher T."/>
            <person name="Medema M.H."/>
            <person name="Devos D.P."/>
            <person name="Kaster A.-K."/>
            <person name="Ovreas L."/>
            <person name="Rohde M."/>
            <person name="Galperin M.Y."/>
            <person name="Jogler C."/>
        </authorList>
    </citation>
    <scope>NUCLEOTIDE SEQUENCE [LARGE SCALE GENOMIC DNA]</scope>
    <source>
        <strain evidence="8 9">Pla100</strain>
    </source>
</reference>
<dbReference type="Proteomes" id="UP000316213">
    <property type="component" value="Unassembled WGS sequence"/>
</dbReference>
<evidence type="ECO:0000256" key="7">
    <source>
        <dbReference type="SAM" id="Phobius"/>
    </source>
</evidence>
<feature type="transmembrane region" description="Helical" evidence="7">
    <location>
        <begin position="205"/>
        <end position="230"/>
    </location>
</feature>
<dbReference type="PANTHER" id="PTHR30106:SF1">
    <property type="entry name" value="UPF0324 MEMBRANE PROTEIN FN0533"/>
    <property type="match status" value="1"/>
</dbReference>
<dbReference type="EMBL" id="SJPM01000007">
    <property type="protein sequence ID" value="TWT95152.1"/>
    <property type="molecule type" value="Genomic_DNA"/>
</dbReference>
<feature type="transmembrane region" description="Helical" evidence="7">
    <location>
        <begin position="128"/>
        <end position="146"/>
    </location>
</feature>
<evidence type="ECO:0000256" key="3">
    <source>
        <dbReference type="ARBA" id="ARBA00022475"/>
    </source>
</evidence>
<protein>
    <recommendedName>
        <fullName evidence="10">Sulfate exporter family transporter</fullName>
    </recommendedName>
</protein>
<keyword evidence="3" id="KW-1003">Cell membrane</keyword>
<comment type="subcellular location">
    <subcellularLocation>
        <location evidence="1">Cell membrane</location>
        <topology evidence="1">Multi-pass membrane protein</topology>
    </subcellularLocation>
</comment>
<organism evidence="8 9">
    <name type="scientific">Neorhodopirellula pilleata</name>
    <dbReference type="NCBI Taxonomy" id="2714738"/>
    <lineage>
        <taxon>Bacteria</taxon>
        <taxon>Pseudomonadati</taxon>
        <taxon>Planctomycetota</taxon>
        <taxon>Planctomycetia</taxon>
        <taxon>Pirellulales</taxon>
        <taxon>Pirellulaceae</taxon>
        <taxon>Neorhodopirellula</taxon>
    </lineage>
</organism>
<comment type="similarity">
    <text evidence="2">Belongs to the UPF0324 family.</text>
</comment>
<evidence type="ECO:0000313" key="9">
    <source>
        <dbReference type="Proteomes" id="UP000316213"/>
    </source>
</evidence>
<evidence type="ECO:0000256" key="1">
    <source>
        <dbReference type="ARBA" id="ARBA00004651"/>
    </source>
</evidence>
<dbReference type="PANTHER" id="PTHR30106">
    <property type="entry name" value="INNER MEMBRANE PROTEIN YEIH-RELATED"/>
    <property type="match status" value="1"/>
</dbReference>